<organism evidence="7 8">
    <name type="scientific">Aerophobetes bacterium</name>
    <dbReference type="NCBI Taxonomy" id="2030807"/>
    <lineage>
        <taxon>Bacteria</taxon>
        <taxon>Candidatus Aerophobota</taxon>
    </lineage>
</organism>
<keyword evidence="3" id="KW-0547">Nucleotide-binding</keyword>
<dbReference type="SMART" id="SM00382">
    <property type="entry name" value="AAA"/>
    <property type="match status" value="1"/>
</dbReference>
<dbReference type="GO" id="GO:0005524">
    <property type="term" value="F:ATP binding"/>
    <property type="evidence" value="ECO:0007669"/>
    <property type="project" value="UniProtKB-KW"/>
</dbReference>
<evidence type="ECO:0000256" key="5">
    <source>
        <dbReference type="ARBA" id="ARBA00022970"/>
    </source>
</evidence>
<dbReference type="PROSITE" id="PS00211">
    <property type="entry name" value="ABC_TRANSPORTER_1"/>
    <property type="match status" value="1"/>
</dbReference>
<protein>
    <submittedName>
        <fullName evidence="7">ABC transporter ATP-binding protein</fullName>
    </submittedName>
</protein>
<accession>A0A523RP34</accession>
<dbReference type="EMBL" id="SOKJ01000420">
    <property type="protein sequence ID" value="TET07533.1"/>
    <property type="molecule type" value="Genomic_DNA"/>
</dbReference>
<keyword evidence="5" id="KW-0029">Amino-acid transport</keyword>
<evidence type="ECO:0000313" key="7">
    <source>
        <dbReference type="EMBL" id="TET07533.1"/>
    </source>
</evidence>
<evidence type="ECO:0000313" key="8">
    <source>
        <dbReference type="Proteomes" id="UP000316360"/>
    </source>
</evidence>
<comment type="similarity">
    <text evidence="1">Belongs to the ABC transporter superfamily.</text>
</comment>
<dbReference type="Proteomes" id="UP000316360">
    <property type="component" value="Unassembled WGS sequence"/>
</dbReference>
<evidence type="ECO:0000256" key="2">
    <source>
        <dbReference type="ARBA" id="ARBA00022448"/>
    </source>
</evidence>
<comment type="caution">
    <text evidence="7">The sequence shown here is derived from an EMBL/GenBank/DDBJ whole genome shotgun (WGS) entry which is preliminary data.</text>
</comment>
<dbReference type="InterPro" id="IPR027417">
    <property type="entry name" value="P-loop_NTPase"/>
</dbReference>
<dbReference type="Pfam" id="PF00005">
    <property type="entry name" value="ABC_tran"/>
    <property type="match status" value="1"/>
</dbReference>
<proteinExistence type="inferred from homology"/>
<dbReference type="InterPro" id="IPR003593">
    <property type="entry name" value="AAA+_ATPase"/>
</dbReference>
<reference evidence="7 8" key="1">
    <citation type="submission" date="2019-03" db="EMBL/GenBank/DDBJ databases">
        <title>Metabolic potential of uncultured bacteria and archaea associated with petroleum seepage in deep-sea sediments.</title>
        <authorList>
            <person name="Dong X."/>
            <person name="Hubert C."/>
        </authorList>
    </citation>
    <scope>NUCLEOTIDE SEQUENCE [LARGE SCALE GENOMIC DNA]</scope>
    <source>
        <strain evidence="7">E44_bin7</strain>
    </source>
</reference>
<keyword evidence="4 7" id="KW-0067">ATP-binding</keyword>
<dbReference type="InterPro" id="IPR003439">
    <property type="entry name" value="ABC_transporter-like_ATP-bd"/>
</dbReference>
<dbReference type="GO" id="GO:0016887">
    <property type="term" value="F:ATP hydrolysis activity"/>
    <property type="evidence" value="ECO:0007669"/>
    <property type="project" value="InterPro"/>
</dbReference>
<dbReference type="PROSITE" id="PS50893">
    <property type="entry name" value="ABC_TRANSPORTER_2"/>
    <property type="match status" value="1"/>
</dbReference>
<keyword evidence="2" id="KW-0813">Transport</keyword>
<evidence type="ECO:0000256" key="4">
    <source>
        <dbReference type="ARBA" id="ARBA00022840"/>
    </source>
</evidence>
<dbReference type="CDD" id="cd03224">
    <property type="entry name" value="ABC_TM1139_LivF_branched"/>
    <property type="match status" value="1"/>
</dbReference>
<sequence length="235" mass="26430">MRLLQVNKIFSGYGDMEVLHGVSVHIDKDEIVTIIGPNGAGKSTLLKTIMGYLRSTKGNILFEGEDVTHLRPDKKVKRGIGYVPQLDNVFPSLTVQENLEMGGYIEKIGKVNERMEEIYKVFPILKEKRKQRVRTMSGGERQMLALGRALMPEPKLLLLDEPSAGLAPKVAELVFEKIQEIYERDTAIIIVEQDAFQSLEMSDRGYVLAMGQNEFEDKADGILSNKKIRETYLGG</sequence>
<evidence type="ECO:0000259" key="6">
    <source>
        <dbReference type="PROSITE" id="PS50893"/>
    </source>
</evidence>
<feature type="domain" description="ABC transporter" evidence="6">
    <location>
        <begin position="1"/>
        <end position="235"/>
    </location>
</feature>
<dbReference type="AlphaFoldDB" id="A0A523RP34"/>
<dbReference type="Gene3D" id="3.40.50.300">
    <property type="entry name" value="P-loop containing nucleotide triphosphate hydrolases"/>
    <property type="match status" value="1"/>
</dbReference>
<dbReference type="GO" id="GO:0015807">
    <property type="term" value="P:L-amino acid transport"/>
    <property type="evidence" value="ECO:0007669"/>
    <property type="project" value="TreeGrafter"/>
</dbReference>
<evidence type="ECO:0000256" key="1">
    <source>
        <dbReference type="ARBA" id="ARBA00005417"/>
    </source>
</evidence>
<dbReference type="InterPro" id="IPR017871">
    <property type="entry name" value="ABC_transporter-like_CS"/>
</dbReference>
<dbReference type="PANTHER" id="PTHR43820">
    <property type="entry name" value="HIGH-AFFINITY BRANCHED-CHAIN AMINO ACID TRANSPORT ATP-BINDING PROTEIN LIVF"/>
    <property type="match status" value="1"/>
</dbReference>
<name>A0A523RP34_UNCAE</name>
<gene>
    <name evidence="7" type="ORF">E3J84_07395</name>
</gene>
<dbReference type="SUPFAM" id="SSF52540">
    <property type="entry name" value="P-loop containing nucleoside triphosphate hydrolases"/>
    <property type="match status" value="1"/>
</dbReference>
<evidence type="ECO:0000256" key="3">
    <source>
        <dbReference type="ARBA" id="ARBA00022741"/>
    </source>
</evidence>
<dbReference type="InterPro" id="IPR052156">
    <property type="entry name" value="BCAA_Transport_ATP-bd_LivF"/>
</dbReference>
<dbReference type="PANTHER" id="PTHR43820:SF4">
    <property type="entry name" value="HIGH-AFFINITY BRANCHED-CHAIN AMINO ACID TRANSPORT ATP-BINDING PROTEIN LIVF"/>
    <property type="match status" value="1"/>
</dbReference>
<dbReference type="GO" id="GO:0015658">
    <property type="term" value="F:branched-chain amino acid transmembrane transporter activity"/>
    <property type="evidence" value="ECO:0007669"/>
    <property type="project" value="TreeGrafter"/>
</dbReference>